<reference evidence="8 9" key="1">
    <citation type="journal article" date="2011" name="J. Bacteriol.">
        <title>Genome sequence of Haloplasma contractile, an unusual contractile bacterium from a deep-sea anoxic brine lake.</title>
        <authorList>
            <person name="Antunes A."/>
            <person name="Alam I."/>
            <person name="El Dorry H."/>
            <person name="Siam R."/>
            <person name="Robertson A."/>
            <person name="Bajic V.B."/>
            <person name="Stingl U."/>
        </authorList>
    </citation>
    <scope>NUCLEOTIDE SEQUENCE [LARGE SCALE GENOMIC DNA]</scope>
    <source>
        <strain evidence="8 9">SSD-17B</strain>
    </source>
</reference>
<dbReference type="GO" id="GO:0016740">
    <property type="term" value="F:transferase activity"/>
    <property type="evidence" value="ECO:0007669"/>
    <property type="project" value="UniProtKB-KW"/>
</dbReference>
<dbReference type="Pfam" id="PF01709">
    <property type="entry name" value="Transcrip_reg"/>
    <property type="match status" value="1"/>
</dbReference>
<evidence type="ECO:0000259" key="6">
    <source>
        <dbReference type="Pfam" id="PF01709"/>
    </source>
</evidence>
<dbReference type="OrthoDB" id="9781053at2"/>
<sequence length="239" mass="26946">MGRAFEVRKASMAKTNAKKAKIYGKYGKEIYLAAKNGEPDPELNITLKRIIEKARKDQVPNDIIKRAVDKAKSGVAEDYQAVQYEGFGPGSCTVIVECLTDNVNRSVSEVRNCFTKTDSKLGVSGSVSFMYNHNAVVSFSGLNEEETLEALLMADVDVEEIEEEDGMVTVYGTPHDLYNIKTVIEETKEGIEFEMDEITWIPQNYVELEGEDRERFDKMMNMLDEVDDVTNVYHNVKSV</sequence>
<name>U2FSE5_9MOLU</name>
<dbReference type="Gene3D" id="1.10.10.200">
    <property type="match status" value="1"/>
</dbReference>
<dbReference type="InterPro" id="IPR048300">
    <property type="entry name" value="TACO1_YebC-like_2nd/3rd_dom"/>
</dbReference>
<dbReference type="GO" id="GO:0003677">
    <property type="term" value="F:DNA binding"/>
    <property type="evidence" value="ECO:0007669"/>
    <property type="project" value="UniProtKB-UniRule"/>
</dbReference>
<evidence type="ECO:0000256" key="5">
    <source>
        <dbReference type="HAMAP-Rule" id="MF_00693"/>
    </source>
</evidence>
<dbReference type="InterPro" id="IPR049083">
    <property type="entry name" value="TACO1_YebC_N"/>
</dbReference>
<dbReference type="InParanoid" id="U2FSE5"/>
<dbReference type="NCBIfam" id="NF009044">
    <property type="entry name" value="PRK12378.1"/>
    <property type="match status" value="1"/>
</dbReference>
<feature type="domain" description="TACO1/YebC-like second and third" evidence="6">
    <location>
        <begin position="79"/>
        <end position="236"/>
    </location>
</feature>
<keyword evidence="3 5" id="KW-0238">DNA-binding</keyword>
<dbReference type="InterPro" id="IPR029072">
    <property type="entry name" value="YebC-like"/>
</dbReference>
<reference evidence="8 9" key="2">
    <citation type="journal article" date="2013" name="PLoS ONE">
        <title>INDIGO - INtegrated Data Warehouse of MIcrobial GenOmes with Examples from the Red Sea Extremophiles.</title>
        <authorList>
            <person name="Alam I."/>
            <person name="Antunes A."/>
            <person name="Kamau A.A."/>
            <person name="Ba Alawi W."/>
            <person name="Kalkatawi M."/>
            <person name="Stingl U."/>
            <person name="Bajic V.B."/>
        </authorList>
    </citation>
    <scope>NUCLEOTIDE SEQUENCE [LARGE SCALE GENOMIC DNA]</scope>
    <source>
        <strain evidence="8 9">SSD-17B</strain>
    </source>
</reference>
<keyword evidence="4 5" id="KW-0804">Transcription</keyword>
<dbReference type="PANTHER" id="PTHR12532:SF0">
    <property type="entry name" value="TRANSLATIONAL ACTIVATOR OF CYTOCHROME C OXIDASE 1"/>
    <property type="match status" value="1"/>
</dbReference>
<dbReference type="AlphaFoldDB" id="U2FSE5"/>
<dbReference type="GO" id="GO:0005829">
    <property type="term" value="C:cytosol"/>
    <property type="evidence" value="ECO:0007669"/>
    <property type="project" value="TreeGrafter"/>
</dbReference>
<evidence type="ECO:0000256" key="2">
    <source>
        <dbReference type="ARBA" id="ARBA00023015"/>
    </source>
</evidence>
<dbReference type="PANTHER" id="PTHR12532">
    <property type="entry name" value="TRANSLATIONAL ACTIVATOR OF CYTOCHROME C OXIDASE 1"/>
    <property type="match status" value="1"/>
</dbReference>
<protein>
    <recommendedName>
        <fullName evidence="5">Probable transcriptional regulatory protein HLPCO_000525</fullName>
    </recommendedName>
</protein>
<dbReference type="EMBL" id="AFNU02000001">
    <property type="protein sequence ID" value="ERJ13859.1"/>
    <property type="molecule type" value="Genomic_DNA"/>
</dbReference>
<dbReference type="SUPFAM" id="SSF75625">
    <property type="entry name" value="YebC-like"/>
    <property type="match status" value="1"/>
</dbReference>
<comment type="caution">
    <text evidence="8">The sequence shown here is derived from an EMBL/GenBank/DDBJ whole genome shotgun (WGS) entry which is preliminary data.</text>
</comment>
<keyword evidence="8" id="KW-0808">Transferase</keyword>
<keyword evidence="5" id="KW-0963">Cytoplasm</keyword>
<gene>
    <name evidence="8" type="ORF">HLPCO_000525</name>
</gene>
<proteinExistence type="inferred from homology"/>
<dbReference type="NCBIfam" id="TIGR01033">
    <property type="entry name" value="YebC/PmpR family DNA-binding transcriptional regulator"/>
    <property type="match status" value="1"/>
</dbReference>
<evidence type="ECO:0000313" key="9">
    <source>
        <dbReference type="Proteomes" id="UP000005707"/>
    </source>
</evidence>
<dbReference type="GO" id="GO:0006355">
    <property type="term" value="P:regulation of DNA-templated transcription"/>
    <property type="evidence" value="ECO:0007669"/>
    <property type="project" value="UniProtKB-UniRule"/>
</dbReference>
<organism evidence="8 9">
    <name type="scientific">Haloplasma contractile SSD-17B</name>
    <dbReference type="NCBI Taxonomy" id="1033810"/>
    <lineage>
        <taxon>Bacteria</taxon>
        <taxon>Bacillati</taxon>
        <taxon>Mycoplasmatota</taxon>
        <taxon>Mollicutes</taxon>
        <taxon>Haloplasmatales</taxon>
        <taxon>Haloplasmataceae</taxon>
        <taxon>Haloplasma</taxon>
    </lineage>
</organism>
<dbReference type="FunCoup" id="U2FSE5">
    <property type="interactions" value="258"/>
</dbReference>
<dbReference type="eggNOG" id="COG0217">
    <property type="taxonomic scope" value="Bacteria"/>
</dbReference>
<dbReference type="Proteomes" id="UP000005707">
    <property type="component" value="Unassembled WGS sequence"/>
</dbReference>
<dbReference type="HAMAP" id="MF_00693">
    <property type="entry name" value="Transcrip_reg_TACO1"/>
    <property type="match status" value="1"/>
</dbReference>
<feature type="domain" description="TACO1/YebC-like N-terminal" evidence="7">
    <location>
        <begin position="4"/>
        <end position="73"/>
    </location>
</feature>
<keyword evidence="2 5" id="KW-0805">Transcription regulation</keyword>
<evidence type="ECO:0000259" key="7">
    <source>
        <dbReference type="Pfam" id="PF20772"/>
    </source>
</evidence>
<evidence type="ECO:0000313" key="8">
    <source>
        <dbReference type="EMBL" id="ERJ13859.1"/>
    </source>
</evidence>
<evidence type="ECO:0000256" key="3">
    <source>
        <dbReference type="ARBA" id="ARBA00023125"/>
    </source>
</evidence>
<dbReference type="RefSeq" id="WP_008826034.1">
    <property type="nucleotide sequence ID" value="NZ_AFNU02000001.1"/>
</dbReference>
<dbReference type="STRING" id="1033810.HLPCO_000525"/>
<comment type="similarity">
    <text evidence="1 5">Belongs to the TACO1 family.</text>
</comment>
<comment type="subcellular location">
    <subcellularLocation>
        <location evidence="5">Cytoplasm</location>
    </subcellularLocation>
</comment>
<evidence type="ECO:0000256" key="4">
    <source>
        <dbReference type="ARBA" id="ARBA00023163"/>
    </source>
</evidence>
<accession>U2FSE5</accession>
<dbReference type="Pfam" id="PF20772">
    <property type="entry name" value="TACO1_YebC_N"/>
    <property type="match status" value="1"/>
</dbReference>
<dbReference type="Gene3D" id="3.30.70.980">
    <property type="match status" value="2"/>
</dbReference>
<dbReference type="InterPro" id="IPR017856">
    <property type="entry name" value="Integrase-like_N"/>
</dbReference>
<keyword evidence="9" id="KW-1185">Reference proteome</keyword>
<evidence type="ECO:0000256" key="1">
    <source>
        <dbReference type="ARBA" id="ARBA00008724"/>
    </source>
</evidence>
<dbReference type="InterPro" id="IPR026564">
    <property type="entry name" value="Transcrip_reg_TACO1-like_dom3"/>
</dbReference>
<dbReference type="InterPro" id="IPR002876">
    <property type="entry name" value="Transcrip_reg_TACO1-like"/>
</dbReference>